<evidence type="ECO:0000313" key="1">
    <source>
        <dbReference type="EMBL" id="KAG6477008.1"/>
    </source>
</evidence>
<dbReference type="OrthoDB" id="1878996at2759"/>
<protein>
    <submittedName>
        <fullName evidence="1">Uncharacterized protein</fullName>
    </submittedName>
</protein>
<sequence>MRSSCSLLQRTLSLRSKLAPSPVSPWPPVRTAFDRWLMSELDELRLVPFSVSRYTSGHWLAKALDLTFAAQRMTDRLLATPADRTATHGDRQLIQGYADGVVELLDACNGLRERMGELRKYTGSMYAASHYLDQDPRQERISSGVAGRATVALAECEATEKRCDELDKLRDFNLRKLGEKIAGNAEPAARDHQASADASTAELREALRGTLAMTQLAVAATWIAVSFNARRGLPAAQPGRQASGWGGKLRDLHKAVKLEFEKRRRGGAAVLDELEAAASCVRSLRRAVAHGVGREVGMSVRLARRSGRELEERMRSLGQSVDQVYSQLIRMRVMLLDKLTGAKTYDIAPPECMRKIRHPTHWWTCVNLQYP</sequence>
<reference evidence="1 2" key="1">
    <citation type="submission" date="2020-08" db="EMBL/GenBank/DDBJ databases">
        <title>Plant Genome Project.</title>
        <authorList>
            <person name="Zhang R.-G."/>
        </authorList>
    </citation>
    <scope>NUCLEOTIDE SEQUENCE [LARGE SCALE GENOMIC DNA]</scope>
    <source>
        <tissue evidence="1">Rhizome</tissue>
    </source>
</reference>
<name>A0A8J5F344_ZINOF</name>
<keyword evidence="2" id="KW-1185">Reference proteome</keyword>
<proteinExistence type="predicted"/>
<dbReference type="Proteomes" id="UP000734854">
    <property type="component" value="Unassembled WGS sequence"/>
</dbReference>
<dbReference type="EMBL" id="JACMSC010000018">
    <property type="protein sequence ID" value="KAG6477008.1"/>
    <property type="molecule type" value="Genomic_DNA"/>
</dbReference>
<dbReference type="PANTHER" id="PTHR31509">
    <property type="entry name" value="BPS1-LIKE PROTEIN"/>
    <property type="match status" value="1"/>
</dbReference>
<organism evidence="1 2">
    <name type="scientific">Zingiber officinale</name>
    <name type="common">Ginger</name>
    <name type="synonym">Amomum zingiber</name>
    <dbReference type="NCBI Taxonomy" id="94328"/>
    <lineage>
        <taxon>Eukaryota</taxon>
        <taxon>Viridiplantae</taxon>
        <taxon>Streptophyta</taxon>
        <taxon>Embryophyta</taxon>
        <taxon>Tracheophyta</taxon>
        <taxon>Spermatophyta</taxon>
        <taxon>Magnoliopsida</taxon>
        <taxon>Liliopsida</taxon>
        <taxon>Zingiberales</taxon>
        <taxon>Zingiberaceae</taxon>
        <taxon>Zingiber</taxon>
    </lineage>
</organism>
<accession>A0A8J5F344</accession>
<comment type="caution">
    <text evidence="1">The sequence shown here is derived from an EMBL/GenBank/DDBJ whole genome shotgun (WGS) entry which is preliminary data.</text>
</comment>
<dbReference type="AlphaFoldDB" id="A0A8J5F344"/>
<gene>
    <name evidence="1" type="ORF">ZIOFF_066258</name>
</gene>
<evidence type="ECO:0000313" key="2">
    <source>
        <dbReference type="Proteomes" id="UP000734854"/>
    </source>
</evidence>